<evidence type="ECO:0000256" key="7">
    <source>
        <dbReference type="RuleBase" id="RU365095"/>
    </source>
</evidence>
<comment type="caution">
    <text evidence="9">The sequence shown here is derived from an EMBL/GenBank/DDBJ whole genome shotgun (WGS) entry which is preliminary data.</text>
</comment>
<evidence type="ECO:0000256" key="1">
    <source>
        <dbReference type="ARBA" id="ARBA00000832"/>
    </source>
</evidence>
<evidence type="ECO:0000256" key="4">
    <source>
        <dbReference type="ARBA" id="ARBA00010662"/>
    </source>
</evidence>
<comment type="pathway">
    <text evidence="3 7">Carbohydrate degradation; pentose phosphate pathway; D-ribulose 5-phosphate from D-glucose 6-phosphate (oxidative stage): step 2/3.</text>
</comment>
<name>A0A4S2H1I4_9PROT</name>
<dbReference type="Proteomes" id="UP000308054">
    <property type="component" value="Unassembled WGS sequence"/>
</dbReference>
<gene>
    <name evidence="7 9" type="primary">pgl</name>
    <name evidence="9" type="ORF">E5163_09585</name>
</gene>
<evidence type="ECO:0000313" key="10">
    <source>
        <dbReference type="Proteomes" id="UP000308054"/>
    </source>
</evidence>
<dbReference type="GO" id="GO:0005975">
    <property type="term" value="P:carbohydrate metabolic process"/>
    <property type="evidence" value="ECO:0007669"/>
    <property type="project" value="UniProtKB-UniRule"/>
</dbReference>
<dbReference type="PANTHER" id="PTHR11054">
    <property type="entry name" value="6-PHOSPHOGLUCONOLACTONASE"/>
    <property type="match status" value="1"/>
</dbReference>
<protein>
    <recommendedName>
        <fullName evidence="6 7">6-phosphogluconolactonase</fullName>
        <shortName evidence="7">6PGL</shortName>
        <ecNumber evidence="5 7">3.1.1.31</ecNumber>
    </recommendedName>
</protein>
<dbReference type="UniPathway" id="UPA00115">
    <property type="reaction ID" value="UER00409"/>
</dbReference>
<feature type="domain" description="Glucosamine/galactosamine-6-phosphate isomerase" evidence="8">
    <location>
        <begin position="39"/>
        <end position="254"/>
    </location>
</feature>
<comment type="similarity">
    <text evidence="4 7">Belongs to the glucosamine/galactosamine-6-phosphate isomerase family. 6-phosphogluconolactonase subfamily.</text>
</comment>
<dbReference type="InterPro" id="IPR039104">
    <property type="entry name" value="6PGL"/>
</dbReference>
<dbReference type="CDD" id="cd01400">
    <property type="entry name" value="6PGL"/>
    <property type="match status" value="1"/>
</dbReference>
<dbReference type="Gene3D" id="3.40.50.1360">
    <property type="match status" value="1"/>
</dbReference>
<comment type="function">
    <text evidence="2 7">Hydrolysis of 6-phosphogluconolactone to 6-phosphogluconate.</text>
</comment>
<dbReference type="GO" id="GO:0017057">
    <property type="term" value="F:6-phosphogluconolactonase activity"/>
    <property type="evidence" value="ECO:0007669"/>
    <property type="project" value="UniProtKB-UniRule"/>
</dbReference>
<keyword evidence="7 9" id="KW-0378">Hydrolase</keyword>
<proteinExistence type="inferred from homology"/>
<dbReference type="InterPro" id="IPR006148">
    <property type="entry name" value="Glc/Gal-6P_isomerase"/>
</dbReference>
<evidence type="ECO:0000256" key="3">
    <source>
        <dbReference type="ARBA" id="ARBA00004961"/>
    </source>
</evidence>
<dbReference type="GO" id="GO:0006098">
    <property type="term" value="P:pentose-phosphate shunt"/>
    <property type="evidence" value="ECO:0007669"/>
    <property type="project" value="UniProtKB-UniPathway"/>
</dbReference>
<dbReference type="EC" id="3.1.1.31" evidence="5 7"/>
<organism evidence="9 10">
    <name type="scientific">Marinicauda algicola</name>
    <dbReference type="NCBI Taxonomy" id="2029849"/>
    <lineage>
        <taxon>Bacteria</taxon>
        <taxon>Pseudomonadati</taxon>
        <taxon>Pseudomonadota</taxon>
        <taxon>Alphaproteobacteria</taxon>
        <taxon>Maricaulales</taxon>
        <taxon>Maricaulaceae</taxon>
        <taxon>Marinicauda</taxon>
    </lineage>
</organism>
<reference evidence="9 10" key="1">
    <citation type="journal article" date="2017" name="Int. J. Syst. Evol. Microbiol.">
        <title>Marinicauda algicola sp. nov., isolated from a marine red alga Rhodosorus marinus.</title>
        <authorList>
            <person name="Jeong S.E."/>
            <person name="Jeon S.H."/>
            <person name="Chun B.H."/>
            <person name="Kim D.W."/>
            <person name="Jeon C.O."/>
        </authorList>
    </citation>
    <scope>NUCLEOTIDE SEQUENCE [LARGE SCALE GENOMIC DNA]</scope>
    <source>
        <strain evidence="9 10">JCM 31718</strain>
    </source>
</reference>
<keyword evidence="10" id="KW-1185">Reference proteome</keyword>
<dbReference type="InterPro" id="IPR037171">
    <property type="entry name" value="NagB/RpiA_transferase-like"/>
</dbReference>
<dbReference type="PANTHER" id="PTHR11054:SF0">
    <property type="entry name" value="6-PHOSPHOGLUCONOLACTONASE"/>
    <property type="match status" value="1"/>
</dbReference>
<dbReference type="SUPFAM" id="SSF100950">
    <property type="entry name" value="NagB/RpiA/CoA transferase-like"/>
    <property type="match status" value="1"/>
</dbReference>
<evidence type="ECO:0000256" key="5">
    <source>
        <dbReference type="ARBA" id="ARBA00013198"/>
    </source>
</evidence>
<evidence type="ECO:0000313" key="9">
    <source>
        <dbReference type="EMBL" id="TGY89356.1"/>
    </source>
</evidence>
<sequence length="265" mass="28224">MRPVRTGRPRLPCCSSATDGNGSMASILSLIGPFTAHADARTMTAQVRQSVTEALAAALRERGRASLAVSGGSTPKALYEALSAAPLDWASVTVVLVDERWVDPGLAGSNETFVRKTLLQGPAAAARFVGLKTPDPTPQAGRDEAERRVAAVPRPFDLAILGLGPDGHTASWFPHAAGLQEAIAARGPLTAAITARQSEVTGPFTERLTLTRAALADARRLILLIKGEDKRRAFETAQGPGRVEDMPVRALIRDERARLETHWCP</sequence>
<dbReference type="InterPro" id="IPR005900">
    <property type="entry name" value="6-phosphogluconolactonase_DevB"/>
</dbReference>
<evidence type="ECO:0000259" key="8">
    <source>
        <dbReference type="Pfam" id="PF01182"/>
    </source>
</evidence>
<evidence type="ECO:0000256" key="6">
    <source>
        <dbReference type="ARBA" id="ARBA00020337"/>
    </source>
</evidence>
<dbReference type="AlphaFoldDB" id="A0A4S2H1I4"/>
<dbReference type="NCBIfam" id="TIGR01198">
    <property type="entry name" value="pgl"/>
    <property type="match status" value="1"/>
</dbReference>
<comment type="catalytic activity">
    <reaction evidence="1 7">
        <text>6-phospho-D-glucono-1,5-lactone + H2O = 6-phospho-D-gluconate + H(+)</text>
        <dbReference type="Rhea" id="RHEA:12556"/>
        <dbReference type="ChEBI" id="CHEBI:15377"/>
        <dbReference type="ChEBI" id="CHEBI:15378"/>
        <dbReference type="ChEBI" id="CHEBI:57955"/>
        <dbReference type="ChEBI" id="CHEBI:58759"/>
        <dbReference type="EC" id="3.1.1.31"/>
    </reaction>
</comment>
<evidence type="ECO:0000256" key="2">
    <source>
        <dbReference type="ARBA" id="ARBA00002681"/>
    </source>
</evidence>
<accession>A0A4S2H1I4</accession>
<dbReference type="EMBL" id="SRXW01000002">
    <property type="protein sequence ID" value="TGY89356.1"/>
    <property type="molecule type" value="Genomic_DNA"/>
</dbReference>
<dbReference type="Pfam" id="PF01182">
    <property type="entry name" value="Glucosamine_iso"/>
    <property type="match status" value="1"/>
</dbReference>